<protein>
    <submittedName>
        <fullName evidence="11">Unannotated protein</fullName>
    </submittedName>
</protein>
<evidence type="ECO:0000259" key="6">
    <source>
        <dbReference type="Pfam" id="PF01243"/>
    </source>
</evidence>
<dbReference type="GO" id="GO:0004733">
    <property type="term" value="F:pyridoxamine phosphate oxidase activity"/>
    <property type="evidence" value="ECO:0007669"/>
    <property type="project" value="InterPro"/>
</dbReference>
<keyword evidence="4" id="KW-0560">Oxidoreductase</keyword>
<evidence type="ECO:0000259" key="7">
    <source>
        <dbReference type="Pfam" id="PF10590"/>
    </source>
</evidence>
<proteinExistence type="inferred from homology"/>
<dbReference type="EMBL" id="CAFBOJ010000119">
    <property type="protein sequence ID" value="CAB4985753.1"/>
    <property type="molecule type" value="Genomic_DNA"/>
</dbReference>
<dbReference type="EMBL" id="CAEZWO010000017">
    <property type="protein sequence ID" value="CAB4653262.1"/>
    <property type="molecule type" value="Genomic_DNA"/>
</dbReference>
<feature type="domain" description="Pyridoxine 5'-phosphate oxidase dimerisation C-terminal" evidence="7">
    <location>
        <begin position="183"/>
        <end position="234"/>
    </location>
</feature>
<evidence type="ECO:0000256" key="3">
    <source>
        <dbReference type="ARBA" id="ARBA00022643"/>
    </source>
</evidence>
<evidence type="ECO:0000256" key="1">
    <source>
        <dbReference type="ARBA" id="ARBA00001917"/>
    </source>
</evidence>
<dbReference type="EMBL" id="CAFAZX010000041">
    <property type="protein sequence ID" value="CAB4843261.1"/>
    <property type="molecule type" value="Genomic_DNA"/>
</dbReference>
<evidence type="ECO:0000313" key="8">
    <source>
        <dbReference type="EMBL" id="CAB4653262.1"/>
    </source>
</evidence>
<dbReference type="InterPro" id="IPR012349">
    <property type="entry name" value="Split_barrel_FMN-bd"/>
</dbReference>
<dbReference type="Pfam" id="PF01243">
    <property type="entry name" value="PNPOx_N"/>
    <property type="match status" value="1"/>
</dbReference>
<dbReference type="InterPro" id="IPR019576">
    <property type="entry name" value="Pyridoxamine_oxidase_dimer_C"/>
</dbReference>
<dbReference type="GO" id="GO:0010181">
    <property type="term" value="F:FMN binding"/>
    <property type="evidence" value="ECO:0007669"/>
    <property type="project" value="InterPro"/>
</dbReference>
<dbReference type="InterPro" id="IPR000659">
    <property type="entry name" value="Pyridox_Oxase"/>
</dbReference>
<evidence type="ECO:0000313" key="9">
    <source>
        <dbReference type="EMBL" id="CAB4710426.1"/>
    </source>
</evidence>
<evidence type="ECO:0000313" key="10">
    <source>
        <dbReference type="EMBL" id="CAB4843261.1"/>
    </source>
</evidence>
<dbReference type="GO" id="GO:0008615">
    <property type="term" value="P:pyridoxine biosynthetic process"/>
    <property type="evidence" value="ECO:0007669"/>
    <property type="project" value="InterPro"/>
</dbReference>
<organism evidence="11">
    <name type="scientific">freshwater metagenome</name>
    <dbReference type="NCBI Taxonomy" id="449393"/>
    <lineage>
        <taxon>unclassified sequences</taxon>
        <taxon>metagenomes</taxon>
        <taxon>ecological metagenomes</taxon>
    </lineage>
</organism>
<dbReference type="NCBIfam" id="NF004231">
    <property type="entry name" value="PRK05679.1"/>
    <property type="match status" value="1"/>
</dbReference>
<gene>
    <name evidence="8" type="ORF">UFOPK2254_00283</name>
    <name evidence="9" type="ORF">UFOPK2646_00946</name>
    <name evidence="10" type="ORF">UFOPK3241_00820</name>
    <name evidence="11" type="ORF">UFOPK3937_01005</name>
</gene>
<dbReference type="NCBIfam" id="TIGR00558">
    <property type="entry name" value="pdxH"/>
    <property type="match status" value="1"/>
</dbReference>
<feature type="region of interest" description="Disordered" evidence="5">
    <location>
        <begin position="212"/>
        <end position="234"/>
    </location>
</feature>
<evidence type="ECO:0000256" key="2">
    <source>
        <dbReference type="ARBA" id="ARBA00022630"/>
    </source>
</evidence>
<dbReference type="PROSITE" id="PS01064">
    <property type="entry name" value="PYRIDOX_OXIDASE"/>
    <property type="match status" value="1"/>
</dbReference>
<name>A0A6J7N5B9_9ZZZZ</name>
<feature type="domain" description="Pyridoxamine 5'-phosphate oxidase N-terminal" evidence="6">
    <location>
        <begin position="50"/>
        <end position="163"/>
    </location>
</feature>
<reference evidence="11" key="1">
    <citation type="submission" date="2020-05" db="EMBL/GenBank/DDBJ databases">
        <authorList>
            <person name="Chiriac C."/>
            <person name="Salcher M."/>
            <person name="Ghai R."/>
            <person name="Kavagutti S V."/>
        </authorList>
    </citation>
    <scope>NUCLEOTIDE SEQUENCE</scope>
</reference>
<dbReference type="SUPFAM" id="SSF50475">
    <property type="entry name" value="FMN-binding split barrel"/>
    <property type="match status" value="1"/>
</dbReference>
<evidence type="ECO:0000313" key="11">
    <source>
        <dbReference type="EMBL" id="CAB4985753.1"/>
    </source>
</evidence>
<dbReference type="InterPro" id="IPR011576">
    <property type="entry name" value="Pyridox_Oxase_N"/>
</dbReference>
<accession>A0A6J7N5B9</accession>
<dbReference type="PANTHER" id="PTHR10851">
    <property type="entry name" value="PYRIDOXINE-5-PHOSPHATE OXIDASE"/>
    <property type="match status" value="1"/>
</dbReference>
<keyword evidence="2" id="KW-0285">Flavoprotein</keyword>
<comment type="cofactor">
    <cofactor evidence="1">
        <name>FMN</name>
        <dbReference type="ChEBI" id="CHEBI:58210"/>
    </cofactor>
</comment>
<dbReference type="EMBL" id="CAEZYB010000114">
    <property type="protein sequence ID" value="CAB4710426.1"/>
    <property type="molecule type" value="Genomic_DNA"/>
</dbReference>
<dbReference type="PANTHER" id="PTHR10851:SF0">
    <property type="entry name" value="PYRIDOXINE-5'-PHOSPHATE OXIDASE"/>
    <property type="match status" value="1"/>
</dbReference>
<dbReference type="Pfam" id="PF10590">
    <property type="entry name" value="PNP_phzG_C"/>
    <property type="match status" value="1"/>
</dbReference>
<dbReference type="InterPro" id="IPR019740">
    <property type="entry name" value="Pyridox_Oxase_CS"/>
</dbReference>
<dbReference type="HAMAP" id="MF_01629">
    <property type="entry name" value="PdxH"/>
    <property type="match status" value="1"/>
</dbReference>
<keyword evidence="3" id="KW-0288">FMN</keyword>
<dbReference type="Gene3D" id="2.30.110.10">
    <property type="entry name" value="Electron Transport, Fmn-binding Protein, Chain A"/>
    <property type="match status" value="1"/>
</dbReference>
<dbReference type="AlphaFoldDB" id="A0A6J7N5B9"/>
<evidence type="ECO:0000256" key="5">
    <source>
        <dbReference type="SAM" id="MobiDB-lite"/>
    </source>
</evidence>
<dbReference type="PIRSF" id="PIRSF000190">
    <property type="entry name" value="Pyd_amn-ph_oxd"/>
    <property type="match status" value="1"/>
</dbReference>
<sequence>MTLDTGMEKLTREDIAAMRRSYGDAGLDSLPADPLIAFSQWLHQAHENPLIIEANAMVLSTTDHEGEMSARSVLLKDVSQNGFTFFTNYSSRKGLAIHSQPQVTLLFPWYAQERQVTINGVASQISRSETDEYFATRPWNSQIGAWASRQSAPLESRAELEDRWAAAAEKWPEGTPVPTPPQWGGYRVMPTSIEFWQGRYSRLHDRLRYERPRKYDQSNSGEANSEWELTRYYP</sequence>
<evidence type="ECO:0000256" key="4">
    <source>
        <dbReference type="ARBA" id="ARBA00023002"/>
    </source>
</evidence>